<keyword evidence="4" id="KW-1185">Reference proteome</keyword>
<protein>
    <recommendedName>
        <fullName evidence="2">DUF4283 domain-containing protein</fullName>
    </recommendedName>
</protein>
<dbReference type="EMBL" id="JAEFBJ010000005">
    <property type="protein sequence ID" value="KAG7610720.1"/>
    <property type="molecule type" value="Genomic_DNA"/>
</dbReference>
<evidence type="ECO:0000313" key="3">
    <source>
        <dbReference type="EMBL" id="KAG7610720.1"/>
    </source>
</evidence>
<comment type="caution">
    <text evidence="3">The sequence shown here is derived from an EMBL/GenBank/DDBJ whole genome shotgun (WGS) entry which is preliminary data.</text>
</comment>
<feature type="region of interest" description="Disordered" evidence="1">
    <location>
        <begin position="726"/>
        <end position="763"/>
    </location>
</feature>
<evidence type="ECO:0000256" key="1">
    <source>
        <dbReference type="SAM" id="MobiDB-lite"/>
    </source>
</evidence>
<dbReference type="InterPro" id="IPR040256">
    <property type="entry name" value="At4g02000-like"/>
</dbReference>
<dbReference type="Proteomes" id="UP000694251">
    <property type="component" value="Chromosome 5"/>
</dbReference>
<accession>A0A8T2DJX2</accession>
<dbReference type="AlphaFoldDB" id="A0A8T2DJX2"/>
<dbReference type="OrthoDB" id="1098763at2759"/>
<feature type="domain" description="DUF4283" evidence="2">
    <location>
        <begin position="339"/>
        <end position="422"/>
    </location>
</feature>
<reference evidence="3 4" key="1">
    <citation type="submission" date="2020-12" db="EMBL/GenBank/DDBJ databases">
        <title>Concerted genomic and epigenomic changes stabilize Arabidopsis allopolyploids.</title>
        <authorList>
            <person name="Chen Z."/>
        </authorList>
    </citation>
    <scope>NUCLEOTIDE SEQUENCE [LARGE SCALE GENOMIC DNA]</scope>
    <source>
        <strain evidence="3">As9502</strain>
        <tissue evidence="3">Leaf</tissue>
    </source>
</reference>
<name>A0A8T2DJX2_ARASU</name>
<organism evidence="3 4">
    <name type="scientific">Arabidopsis suecica</name>
    <name type="common">Swedish thale-cress</name>
    <name type="synonym">Cardaminopsis suecica</name>
    <dbReference type="NCBI Taxonomy" id="45249"/>
    <lineage>
        <taxon>Eukaryota</taxon>
        <taxon>Viridiplantae</taxon>
        <taxon>Streptophyta</taxon>
        <taxon>Embryophyta</taxon>
        <taxon>Tracheophyta</taxon>
        <taxon>Spermatophyta</taxon>
        <taxon>Magnoliopsida</taxon>
        <taxon>eudicotyledons</taxon>
        <taxon>Gunneridae</taxon>
        <taxon>Pentapetalae</taxon>
        <taxon>rosids</taxon>
        <taxon>malvids</taxon>
        <taxon>Brassicales</taxon>
        <taxon>Brassicaceae</taxon>
        <taxon>Camelineae</taxon>
        <taxon>Arabidopsis</taxon>
    </lineage>
</organism>
<feature type="compositionally biased region" description="Basic residues" evidence="1">
    <location>
        <begin position="745"/>
        <end position="763"/>
    </location>
</feature>
<evidence type="ECO:0000259" key="2">
    <source>
        <dbReference type="Pfam" id="PF14111"/>
    </source>
</evidence>
<dbReference type="PANTHER" id="PTHR31286:SF63">
    <property type="entry name" value="DUF4283 DOMAIN-CONTAINING PROTEIN"/>
    <property type="match status" value="1"/>
</dbReference>
<proteinExistence type="predicted"/>
<dbReference type="PANTHER" id="PTHR31286">
    <property type="entry name" value="GLYCINE-RICH CELL WALL STRUCTURAL PROTEIN 1.8-LIKE"/>
    <property type="match status" value="1"/>
</dbReference>
<gene>
    <name evidence="3" type="ORF">ISN44_As05g027250</name>
</gene>
<evidence type="ECO:0000313" key="4">
    <source>
        <dbReference type="Proteomes" id="UP000694251"/>
    </source>
</evidence>
<dbReference type="InterPro" id="IPR025558">
    <property type="entry name" value="DUF4283"/>
</dbReference>
<dbReference type="Pfam" id="PF14111">
    <property type="entry name" value="DUF4283"/>
    <property type="match status" value="1"/>
</dbReference>
<sequence>MLGDDDDDDEGDYHGFLNSLTMERLKYRTDLGAGWRHVQHLMHGSDQQCYDILQMNQRTFEALCKMLLEMKKVLGSATLRRSRNHREFVDCFSFCYSPARLPSLSMISSSGSSRDKGAEAIPGGVVAVVDPPDPRWPYLHRWTQESSSPPVKPPPNTPLILSAARIGLSNSRSIRDYFLPAVSIDSATTKSQLAPLVKSLIEIATPTIEPVVQRSPLPLRCRLSKELGRFLATSVLPLIILQQVKLADTSSTQRWPSLVVSSGKKRMTTVGIDHSKDSKVIDRSRTVEDESLKVFSKDYPWAAKMDQSKRNLHRVTTPDYLEHGTPLVNLPSHVLSEGIENQKEFIVGQFYQCVAPSGGLVHAVMNKIWGRNCRIFTKKLSESSYLFHIPDEATRCWILQRALWHVDDCLMFVSTWSPVANFEVPEITTIPAWLTLKNIPNQLYSFKGIKWIASGIGETMLTSRPWLDPTQMGEAKILVEVKLDKPFPQRVALKEECGSITMVDVVYSWLPSKCSLCGHLGHKSSRCLGLGLEKTVVSACNNGTPLNENSIVNASTKALDTAIVSNGAAILKGFHKTVDDTSVLPLQVIGTITDFLSSSNSKEETVIGLGSVAITDASKDVVVCPQLVEKEVLQISDSNTAILSSTMKVMATPAKVSTNNTTSTAGVKSSTNTSFRKASSSNKFAVLDLASDVVLPEDSNMVDSDESEDSDEDLIMNLKSTFSGKHLQDRPLQLPNKAINIGHGGRGRGRRGRGNRGRRGGFG</sequence>